<dbReference type="HOGENOM" id="CLU_1928815_0_0_1"/>
<dbReference type="Proteomes" id="UP000053989">
    <property type="component" value="Unassembled WGS sequence"/>
</dbReference>
<organism evidence="1 2">
    <name type="scientific">Scleroderma citrinum Foug A</name>
    <dbReference type="NCBI Taxonomy" id="1036808"/>
    <lineage>
        <taxon>Eukaryota</taxon>
        <taxon>Fungi</taxon>
        <taxon>Dikarya</taxon>
        <taxon>Basidiomycota</taxon>
        <taxon>Agaricomycotina</taxon>
        <taxon>Agaricomycetes</taxon>
        <taxon>Agaricomycetidae</taxon>
        <taxon>Boletales</taxon>
        <taxon>Sclerodermatineae</taxon>
        <taxon>Sclerodermataceae</taxon>
        <taxon>Scleroderma</taxon>
    </lineage>
</organism>
<name>A0A0C3D8Z2_9AGAM</name>
<reference evidence="1 2" key="1">
    <citation type="submission" date="2014-04" db="EMBL/GenBank/DDBJ databases">
        <authorList>
            <consortium name="DOE Joint Genome Institute"/>
            <person name="Kuo A."/>
            <person name="Kohler A."/>
            <person name="Nagy L.G."/>
            <person name="Floudas D."/>
            <person name="Copeland A."/>
            <person name="Barry K.W."/>
            <person name="Cichocki N."/>
            <person name="Veneault-Fourrey C."/>
            <person name="LaButti K."/>
            <person name="Lindquist E.A."/>
            <person name="Lipzen A."/>
            <person name="Lundell T."/>
            <person name="Morin E."/>
            <person name="Murat C."/>
            <person name="Sun H."/>
            <person name="Tunlid A."/>
            <person name="Henrissat B."/>
            <person name="Grigoriev I.V."/>
            <person name="Hibbett D.S."/>
            <person name="Martin F."/>
            <person name="Nordberg H.P."/>
            <person name="Cantor M.N."/>
            <person name="Hua S.X."/>
        </authorList>
    </citation>
    <scope>NUCLEOTIDE SEQUENCE [LARGE SCALE GENOMIC DNA]</scope>
    <source>
        <strain evidence="1 2">Foug A</strain>
    </source>
</reference>
<dbReference type="AlphaFoldDB" id="A0A0C3D8Z2"/>
<protein>
    <submittedName>
        <fullName evidence="1">Uncharacterized protein</fullName>
    </submittedName>
</protein>
<sequence length="131" mass="14828">MPMESWCSGRGQAAWNASVEFWVDGDLIGFLVSFCNDHMPGFKWKSALSAAPTRYPVSTIPCFSGRCYYIVTYFEATSYFTWFPEAVRDPYHDRAENTVPSSAGTRLKRSQADRFGVLTETDHSTDMVKDV</sequence>
<evidence type="ECO:0000313" key="1">
    <source>
        <dbReference type="EMBL" id="KIM57190.1"/>
    </source>
</evidence>
<dbReference type="EMBL" id="KN822104">
    <property type="protein sequence ID" value="KIM57190.1"/>
    <property type="molecule type" value="Genomic_DNA"/>
</dbReference>
<reference evidence="2" key="2">
    <citation type="submission" date="2015-01" db="EMBL/GenBank/DDBJ databases">
        <title>Evolutionary Origins and Diversification of the Mycorrhizal Mutualists.</title>
        <authorList>
            <consortium name="DOE Joint Genome Institute"/>
            <consortium name="Mycorrhizal Genomics Consortium"/>
            <person name="Kohler A."/>
            <person name="Kuo A."/>
            <person name="Nagy L.G."/>
            <person name="Floudas D."/>
            <person name="Copeland A."/>
            <person name="Barry K.W."/>
            <person name="Cichocki N."/>
            <person name="Veneault-Fourrey C."/>
            <person name="LaButti K."/>
            <person name="Lindquist E.A."/>
            <person name="Lipzen A."/>
            <person name="Lundell T."/>
            <person name="Morin E."/>
            <person name="Murat C."/>
            <person name="Riley R."/>
            <person name="Ohm R."/>
            <person name="Sun H."/>
            <person name="Tunlid A."/>
            <person name="Henrissat B."/>
            <person name="Grigoriev I.V."/>
            <person name="Hibbett D.S."/>
            <person name="Martin F."/>
        </authorList>
    </citation>
    <scope>NUCLEOTIDE SEQUENCE [LARGE SCALE GENOMIC DNA]</scope>
    <source>
        <strain evidence="2">Foug A</strain>
    </source>
</reference>
<evidence type="ECO:0000313" key="2">
    <source>
        <dbReference type="Proteomes" id="UP000053989"/>
    </source>
</evidence>
<accession>A0A0C3D8Z2</accession>
<dbReference type="InParanoid" id="A0A0C3D8Z2"/>
<proteinExistence type="predicted"/>
<keyword evidence="2" id="KW-1185">Reference proteome</keyword>
<gene>
    <name evidence="1" type="ORF">SCLCIDRAFT_10524</name>
</gene>